<proteinExistence type="predicted"/>
<accession>A0ACB8X9S6</accession>
<evidence type="ECO:0000313" key="2">
    <source>
        <dbReference type="Proteomes" id="UP000831701"/>
    </source>
</evidence>
<feature type="non-terminal residue" evidence="1">
    <location>
        <position position="1"/>
    </location>
</feature>
<reference evidence="1" key="1">
    <citation type="submission" date="2022-04" db="EMBL/GenBank/DDBJ databases">
        <title>Jade perch genome.</title>
        <authorList>
            <person name="Chao B."/>
        </authorList>
    </citation>
    <scope>NUCLEOTIDE SEQUENCE</scope>
    <source>
        <strain evidence="1">CB-2022</strain>
    </source>
</reference>
<dbReference type="Proteomes" id="UP000831701">
    <property type="component" value="Chromosome 2"/>
</dbReference>
<gene>
    <name evidence="1" type="ORF">L3Q82_016466</name>
</gene>
<protein>
    <submittedName>
        <fullName evidence="1">Uncharacterized protein</fullName>
    </submittedName>
</protein>
<dbReference type="EMBL" id="CM041532">
    <property type="protein sequence ID" value="KAI3376585.1"/>
    <property type="molecule type" value="Genomic_DNA"/>
</dbReference>
<sequence length="241" mass="27404">VKEVKPGEEAVLPCEAGDVSIRAVEWTRDDPKPEENVLLYRDGRQDPKYQHQSFRGRVQLVDADLKNGDVSLILKNVSINDTGTYECRAASRRRKRTVLDDPLISRVRLEVKVFSDVVEVKEVKPGEDAVLHCEARDVSIRAVEWTRPDLKSEENVLFYRNGSQDPIFQHQSFRGRVQLVDADLKNRDVSLILKNVSINDAGTYECRVAAGSRRTKRAVTDPLIRSIRLEVKGEFVEFSSL</sequence>
<evidence type="ECO:0000313" key="1">
    <source>
        <dbReference type="EMBL" id="KAI3376585.1"/>
    </source>
</evidence>
<keyword evidence="2" id="KW-1185">Reference proteome</keyword>
<organism evidence="1 2">
    <name type="scientific">Scortum barcoo</name>
    <name type="common">barcoo grunter</name>
    <dbReference type="NCBI Taxonomy" id="214431"/>
    <lineage>
        <taxon>Eukaryota</taxon>
        <taxon>Metazoa</taxon>
        <taxon>Chordata</taxon>
        <taxon>Craniata</taxon>
        <taxon>Vertebrata</taxon>
        <taxon>Euteleostomi</taxon>
        <taxon>Actinopterygii</taxon>
        <taxon>Neopterygii</taxon>
        <taxon>Teleostei</taxon>
        <taxon>Neoteleostei</taxon>
        <taxon>Acanthomorphata</taxon>
        <taxon>Eupercaria</taxon>
        <taxon>Centrarchiformes</taxon>
        <taxon>Terapontoidei</taxon>
        <taxon>Terapontidae</taxon>
        <taxon>Scortum</taxon>
    </lineage>
</organism>
<name>A0ACB8X9S6_9TELE</name>
<comment type="caution">
    <text evidence="1">The sequence shown here is derived from an EMBL/GenBank/DDBJ whole genome shotgun (WGS) entry which is preliminary data.</text>
</comment>